<name>X1GLC8_9ZZZZ</name>
<organism evidence="1">
    <name type="scientific">marine sediment metagenome</name>
    <dbReference type="NCBI Taxonomy" id="412755"/>
    <lineage>
        <taxon>unclassified sequences</taxon>
        <taxon>metagenomes</taxon>
        <taxon>ecological metagenomes</taxon>
    </lineage>
</organism>
<feature type="non-terminal residue" evidence="1">
    <location>
        <position position="45"/>
    </location>
</feature>
<sequence>MYLPQKHYRNKNHSVLLGVLFLFFILSFPIFSLANNDEFITYKVT</sequence>
<dbReference type="EMBL" id="BARU01023850">
    <property type="protein sequence ID" value="GAH57957.1"/>
    <property type="molecule type" value="Genomic_DNA"/>
</dbReference>
<reference evidence="1" key="1">
    <citation type="journal article" date="2014" name="Front. Microbiol.">
        <title>High frequency of phylogenetically diverse reductive dehalogenase-homologous genes in deep subseafloor sedimentary metagenomes.</title>
        <authorList>
            <person name="Kawai M."/>
            <person name="Futagami T."/>
            <person name="Toyoda A."/>
            <person name="Takaki Y."/>
            <person name="Nishi S."/>
            <person name="Hori S."/>
            <person name="Arai W."/>
            <person name="Tsubouchi T."/>
            <person name="Morono Y."/>
            <person name="Uchiyama I."/>
            <person name="Ito T."/>
            <person name="Fujiyama A."/>
            <person name="Inagaki F."/>
            <person name="Takami H."/>
        </authorList>
    </citation>
    <scope>NUCLEOTIDE SEQUENCE</scope>
    <source>
        <strain evidence="1">Expedition CK06-06</strain>
    </source>
</reference>
<proteinExistence type="predicted"/>
<evidence type="ECO:0000313" key="1">
    <source>
        <dbReference type="EMBL" id="GAH57957.1"/>
    </source>
</evidence>
<gene>
    <name evidence="1" type="ORF">S03H2_38668</name>
</gene>
<accession>X1GLC8</accession>
<dbReference type="AlphaFoldDB" id="X1GLC8"/>
<comment type="caution">
    <text evidence="1">The sequence shown here is derived from an EMBL/GenBank/DDBJ whole genome shotgun (WGS) entry which is preliminary data.</text>
</comment>
<protein>
    <submittedName>
        <fullName evidence="1">Uncharacterized protein</fullName>
    </submittedName>
</protein>